<dbReference type="Proteomes" id="UP001174936">
    <property type="component" value="Unassembled WGS sequence"/>
</dbReference>
<feature type="compositionally biased region" description="Polar residues" evidence="1">
    <location>
        <begin position="1"/>
        <end position="20"/>
    </location>
</feature>
<feature type="compositionally biased region" description="Low complexity" evidence="1">
    <location>
        <begin position="21"/>
        <end position="31"/>
    </location>
</feature>
<accession>A0AA39Y8L8</accession>
<evidence type="ECO:0000313" key="3">
    <source>
        <dbReference type="EMBL" id="KAK0648059.1"/>
    </source>
</evidence>
<dbReference type="PANTHER" id="PTHR24413">
    <property type="entry name" value="SPECKLE-TYPE POZ PROTEIN"/>
    <property type="match status" value="1"/>
</dbReference>
<feature type="compositionally biased region" description="Gly residues" evidence="1">
    <location>
        <begin position="76"/>
        <end position="91"/>
    </location>
</feature>
<keyword evidence="4" id="KW-1185">Reference proteome</keyword>
<gene>
    <name evidence="3" type="ORF">B0T16DRAFT_444245</name>
</gene>
<organism evidence="3 4">
    <name type="scientific">Cercophora newfieldiana</name>
    <dbReference type="NCBI Taxonomy" id="92897"/>
    <lineage>
        <taxon>Eukaryota</taxon>
        <taxon>Fungi</taxon>
        <taxon>Dikarya</taxon>
        <taxon>Ascomycota</taxon>
        <taxon>Pezizomycotina</taxon>
        <taxon>Sordariomycetes</taxon>
        <taxon>Sordariomycetidae</taxon>
        <taxon>Sordariales</taxon>
        <taxon>Lasiosphaeriaceae</taxon>
        <taxon>Cercophora</taxon>
    </lineage>
</organism>
<dbReference type="CDD" id="cd18186">
    <property type="entry name" value="BTB_POZ_ZBTB_KLHL-like"/>
    <property type="match status" value="1"/>
</dbReference>
<sequence length="460" mass="49286">MSSGNAPRFPSSISSETPRVSASAQSSSAHAPHIKQEAPSDSEEALPARNMPRTNNTAGPARGTTRAGRGASARGGSHGGNRGAAKAGGAGPPARASPVVDALTAANPPSPSKQAGQKRKRPADGASAAQPWSASVEVKHRFTNSDLELLQSGKFADASVICGNKTWPVHKTILCPRSKWFERALSNPDEGGQAGVVNLTRLSLDEVETILKFIYSGSLDMDKFGLEHGSFFKYASLFNLAQLFELQSLADDALSLLGQYCDMKLKSLCSLDADKTGRSATVGSASDPSQYLNDLLEAIRKAYLVDVSQDGTPLQQLLATFVYAGRNRLLQCAGFHQLSNDVQQFGNDIFKLMIGKPNDNSPNYAPASDAIHKVSTGLDHTHKSQHPDRCAHCNGLFDDKNSKKAMYNPFIAVVRPATYCAPCVTENANSPAPLWRLPPAPTKETTKEKEKEKEKVKGKE</sequence>
<dbReference type="Gene3D" id="3.30.710.10">
    <property type="entry name" value="Potassium Channel Kv1.1, Chain A"/>
    <property type="match status" value="1"/>
</dbReference>
<dbReference type="SUPFAM" id="SSF54695">
    <property type="entry name" value="POZ domain"/>
    <property type="match status" value="1"/>
</dbReference>
<feature type="domain" description="BTB" evidence="2">
    <location>
        <begin position="156"/>
        <end position="223"/>
    </location>
</feature>
<dbReference type="InterPro" id="IPR011333">
    <property type="entry name" value="SKP1/BTB/POZ_sf"/>
</dbReference>
<evidence type="ECO:0000256" key="1">
    <source>
        <dbReference type="SAM" id="MobiDB-lite"/>
    </source>
</evidence>
<feature type="region of interest" description="Disordered" evidence="1">
    <location>
        <begin position="427"/>
        <end position="460"/>
    </location>
</feature>
<dbReference type="EMBL" id="JAULSV010000003">
    <property type="protein sequence ID" value="KAK0648059.1"/>
    <property type="molecule type" value="Genomic_DNA"/>
</dbReference>
<evidence type="ECO:0000313" key="4">
    <source>
        <dbReference type="Proteomes" id="UP001174936"/>
    </source>
</evidence>
<dbReference type="InterPro" id="IPR000210">
    <property type="entry name" value="BTB/POZ_dom"/>
</dbReference>
<dbReference type="AlphaFoldDB" id="A0AA39Y8L8"/>
<feature type="region of interest" description="Disordered" evidence="1">
    <location>
        <begin position="1"/>
        <end position="134"/>
    </location>
</feature>
<reference evidence="3" key="1">
    <citation type="submission" date="2023-06" db="EMBL/GenBank/DDBJ databases">
        <title>Genome-scale phylogeny and comparative genomics of the fungal order Sordariales.</title>
        <authorList>
            <consortium name="Lawrence Berkeley National Laboratory"/>
            <person name="Hensen N."/>
            <person name="Bonometti L."/>
            <person name="Westerberg I."/>
            <person name="Brannstrom I.O."/>
            <person name="Guillou S."/>
            <person name="Cros-Aarteil S."/>
            <person name="Calhoun S."/>
            <person name="Haridas S."/>
            <person name="Kuo A."/>
            <person name="Mondo S."/>
            <person name="Pangilinan J."/>
            <person name="Riley R."/>
            <person name="Labutti K."/>
            <person name="Andreopoulos B."/>
            <person name="Lipzen A."/>
            <person name="Chen C."/>
            <person name="Yanf M."/>
            <person name="Daum C."/>
            <person name="Ng V."/>
            <person name="Clum A."/>
            <person name="Steindorff A."/>
            <person name="Ohm R."/>
            <person name="Martin F."/>
            <person name="Silar P."/>
            <person name="Natvig D."/>
            <person name="Lalanne C."/>
            <person name="Gautier V."/>
            <person name="Ament-Velasquez S.L."/>
            <person name="Kruys A."/>
            <person name="Hutchinson M.I."/>
            <person name="Powell A.J."/>
            <person name="Barry K."/>
            <person name="Miller A.N."/>
            <person name="Grigoriev I.V."/>
            <person name="Debuchy R."/>
            <person name="Gladieux P."/>
            <person name="Thoren M.H."/>
            <person name="Johannesson H."/>
        </authorList>
    </citation>
    <scope>NUCLEOTIDE SEQUENCE</scope>
    <source>
        <strain evidence="3">SMH2532-1</strain>
    </source>
</reference>
<feature type="compositionally biased region" description="Basic and acidic residues" evidence="1">
    <location>
        <begin position="444"/>
        <end position="460"/>
    </location>
</feature>
<feature type="compositionally biased region" description="Low complexity" evidence="1">
    <location>
        <begin position="57"/>
        <end position="75"/>
    </location>
</feature>
<dbReference type="PROSITE" id="PS50097">
    <property type="entry name" value="BTB"/>
    <property type="match status" value="1"/>
</dbReference>
<dbReference type="Pfam" id="PF00651">
    <property type="entry name" value="BTB"/>
    <property type="match status" value="1"/>
</dbReference>
<proteinExistence type="predicted"/>
<dbReference type="SMART" id="SM00225">
    <property type="entry name" value="BTB"/>
    <property type="match status" value="1"/>
</dbReference>
<comment type="caution">
    <text evidence="3">The sequence shown here is derived from an EMBL/GenBank/DDBJ whole genome shotgun (WGS) entry which is preliminary data.</text>
</comment>
<evidence type="ECO:0000259" key="2">
    <source>
        <dbReference type="PROSITE" id="PS50097"/>
    </source>
</evidence>
<name>A0AA39Y8L8_9PEZI</name>
<protein>
    <recommendedName>
        <fullName evidence="2">BTB domain-containing protein</fullName>
    </recommendedName>
</protein>